<comment type="caution">
    <text evidence="3">The sequence shown here is derived from an EMBL/GenBank/DDBJ whole genome shotgun (WGS) entry which is preliminary data.</text>
</comment>
<dbReference type="InterPro" id="IPR012859">
    <property type="entry name" value="Pilin_N_archaeal"/>
</dbReference>
<name>T1BDM6_9ZZZZ</name>
<gene>
    <name evidence="3" type="ORF">B2A_00609</name>
</gene>
<dbReference type="InterPro" id="IPR013373">
    <property type="entry name" value="Flagellin/pilin_N_arc"/>
</dbReference>
<keyword evidence="3" id="KW-0966">Cell projection</keyword>
<keyword evidence="1" id="KW-0812">Transmembrane</keyword>
<evidence type="ECO:0000256" key="1">
    <source>
        <dbReference type="SAM" id="Phobius"/>
    </source>
</evidence>
<feature type="domain" description="Archaeal Type IV pilin N-terminal" evidence="2">
    <location>
        <begin position="13"/>
        <end position="74"/>
    </location>
</feature>
<accession>T1BDM6</accession>
<keyword evidence="1" id="KW-0472">Membrane</keyword>
<sequence>MKIVIRNDEKKDKGVSAIIGTILIVAITVVLAATLYAVLGGFSGLIGKPTPAASMTVSSSGVGSGSENYTLIFTSVSTNVSLSDVIVRVTIGSSTYSTTSF</sequence>
<reference evidence="3" key="1">
    <citation type="submission" date="2013-08" db="EMBL/GenBank/DDBJ databases">
        <authorList>
            <person name="Mendez C."/>
            <person name="Richter M."/>
            <person name="Ferrer M."/>
            <person name="Sanchez J."/>
        </authorList>
    </citation>
    <scope>NUCLEOTIDE SEQUENCE</scope>
</reference>
<organism evidence="3">
    <name type="scientific">mine drainage metagenome</name>
    <dbReference type="NCBI Taxonomy" id="410659"/>
    <lineage>
        <taxon>unclassified sequences</taxon>
        <taxon>metagenomes</taxon>
        <taxon>ecological metagenomes</taxon>
    </lineage>
</organism>
<protein>
    <submittedName>
        <fullName evidence="3">Secreted protein containing Archaeal flagellin</fullName>
    </submittedName>
</protein>
<dbReference type="EMBL" id="AUZZ01000473">
    <property type="protein sequence ID" value="EQD67942.1"/>
    <property type="molecule type" value="Genomic_DNA"/>
</dbReference>
<keyword evidence="1" id="KW-1133">Transmembrane helix</keyword>
<feature type="non-terminal residue" evidence="3">
    <location>
        <position position="101"/>
    </location>
</feature>
<feature type="transmembrane region" description="Helical" evidence="1">
    <location>
        <begin position="15"/>
        <end position="39"/>
    </location>
</feature>
<keyword evidence="3" id="KW-0282">Flagellum</keyword>
<reference evidence="3" key="2">
    <citation type="journal article" date="2014" name="ISME J.">
        <title>Microbial stratification in low pH oxic and suboxic macroscopic growths along an acid mine drainage.</title>
        <authorList>
            <person name="Mendez-Garcia C."/>
            <person name="Mesa V."/>
            <person name="Sprenger R.R."/>
            <person name="Richter M."/>
            <person name="Diez M.S."/>
            <person name="Solano J."/>
            <person name="Bargiela R."/>
            <person name="Golyshina O.V."/>
            <person name="Manteca A."/>
            <person name="Ramos J.L."/>
            <person name="Gallego J.R."/>
            <person name="Llorente I."/>
            <person name="Martins Dos Santos V.A."/>
            <person name="Jensen O.N."/>
            <person name="Pelaez A.I."/>
            <person name="Sanchez J."/>
            <person name="Ferrer M."/>
        </authorList>
    </citation>
    <scope>NUCLEOTIDE SEQUENCE</scope>
</reference>
<dbReference type="AlphaFoldDB" id="T1BDM6"/>
<dbReference type="NCBIfam" id="TIGR02537">
    <property type="entry name" value="arch_flag_Nterm"/>
    <property type="match status" value="1"/>
</dbReference>
<dbReference type="Pfam" id="PF07790">
    <property type="entry name" value="Pilin_N"/>
    <property type="match status" value="1"/>
</dbReference>
<keyword evidence="3" id="KW-0969">Cilium</keyword>
<evidence type="ECO:0000259" key="2">
    <source>
        <dbReference type="Pfam" id="PF07790"/>
    </source>
</evidence>
<proteinExistence type="predicted"/>
<evidence type="ECO:0000313" key="3">
    <source>
        <dbReference type="EMBL" id="EQD67942.1"/>
    </source>
</evidence>